<reference evidence="1 2" key="1">
    <citation type="submission" date="2018-05" db="EMBL/GenBank/DDBJ databases">
        <title>Genomic Encyclopedia of Type Strains, Phase IV (KMG-IV): sequencing the most valuable type-strain genomes for metagenomic binning, comparative biology and taxonomic classification.</title>
        <authorList>
            <person name="Goeker M."/>
        </authorList>
    </citation>
    <scope>NUCLEOTIDE SEQUENCE [LARGE SCALE GENOMIC DNA]</scope>
    <source>
        <strain evidence="1 2">DSM 18773</strain>
    </source>
</reference>
<gene>
    <name evidence="1" type="ORF">C7459_11694</name>
</gene>
<evidence type="ECO:0000313" key="1">
    <source>
        <dbReference type="EMBL" id="PWK07935.1"/>
    </source>
</evidence>
<name>A0A316D4V8_9BACL</name>
<evidence type="ECO:0000313" key="2">
    <source>
        <dbReference type="Proteomes" id="UP000245634"/>
    </source>
</evidence>
<protein>
    <submittedName>
        <fullName evidence="1">Uncharacterized protein</fullName>
    </submittedName>
</protein>
<comment type="caution">
    <text evidence="1">The sequence shown here is derived from an EMBL/GenBank/DDBJ whole genome shotgun (WGS) entry which is preliminary data.</text>
</comment>
<dbReference type="AlphaFoldDB" id="A0A316D4V8"/>
<proteinExistence type="predicted"/>
<keyword evidence="2" id="KW-1185">Reference proteome</keyword>
<accession>A0A316D4V8</accession>
<dbReference type="EMBL" id="QGGL01000016">
    <property type="protein sequence ID" value="PWK07935.1"/>
    <property type="molecule type" value="Genomic_DNA"/>
</dbReference>
<organism evidence="1 2">
    <name type="scientific">Tumebacillus permanentifrigoris</name>
    <dbReference type="NCBI Taxonomy" id="378543"/>
    <lineage>
        <taxon>Bacteria</taxon>
        <taxon>Bacillati</taxon>
        <taxon>Bacillota</taxon>
        <taxon>Bacilli</taxon>
        <taxon>Bacillales</taxon>
        <taxon>Alicyclobacillaceae</taxon>
        <taxon>Tumebacillus</taxon>
    </lineage>
</organism>
<dbReference type="Proteomes" id="UP000245634">
    <property type="component" value="Unassembled WGS sequence"/>
</dbReference>
<sequence length="81" mass="9713">MRPDDLDAFMLKHDFNMKTEMYQRIKRKLDLPNGLPFDKEEALALIDEIMKGKSIPHLRLELCKYVLDVYFNGDYYPDRET</sequence>